<dbReference type="Gene3D" id="1.10.10.60">
    <property type="entry name" value="Homeodomain-like"/>
    <property type="match status" value="2"/>
</dbReference>
<evidence type="ECO:0000313" key="10">
    <source>
        <dbReference type="Proteomes" id="UP001159042"/>
    </source>
</evidence>
<feature type="region of interest" description="Disordered" evidence="7">
    <location>
        <begin position="228"/>
        <end position="251"/>
    </location>
</feature>
<feature type="region of interest" description="Disordered" evidence="7">
    <location>
        <begin position="851"/>
        <end position="977"/>
    </location>
</feature>
<evidence type="ECO:0000259" key="8">
    <source>
        <dbReference type="PROSITE" id="PS50960"/>
    </source>
</evidence>
<evidence type="ECO:0000256" key="1">
    <source>
        <dbReference type="ARBA" id="ARBA00004123"/>
    </source>
</evidence>
<feature type="region of interest" description="Disordered" evidence="7">
    <location>
        <begin position="340"/>
        <end position="368"/>
    </location>
</feature>
<feature type="domain" description="HTH psq-type" evidence="8">
    <location>
        <begin position="282"/>
        <end position="334"/>
    </location>
</feature>
<feature type="DNA-binding region" description="H-T-H motif" evidence="6">
    <location>
        <begin position="664"/>
        <end position="684"/>
    </location>
</feature>
<feature type="domain" description="HTH psq-type" evidence="8">
    <location>
        <begin position="636"/>
        <end position="688"/>
    </location>
</feature>
<gene>
    <name evidence="9" type="ORF">NQ315_010757</name>
</gene>
<dbReference type="Pfam" id="PF05225">
    <property type="entry name" value="HTH_psq"/>
    <property type="match status" value="2"/>
</dbReference>
<dbReference type="GO" id="GO:0005634">
    <property type="term" value="C:nucleus"/>
    <property type="evidence" value="ECO:0007669"/>
    <property type="project" value="UniProtKB-SubCell"/>
</dbReference>
<accession>A0AAV8VUL2</accession>
<dbReference type="PANTHER" id="PTHR21545:SF13">
    <property type="entry name" value="ECDYSONE-INDUCED PROTEIN 93F, ISOFORM C"/>
    <property type="match status" value="1"/>
</dbReference>
<feature type="DNA-binding region" description="H-T-H motif" evidence="6">
    <location>
        <begin position="310"/>
        <end position="330"/>
    </location>
</feature>
<keyword evidence="5 6" id="KW-0539">Nucleus</keyword>
<keyword evidence="2" id="KW-0805">Transcription regulation</keyword>
<evidence type="ECO:0000256" key="6">
    <source>
        <dbReference type="PROSITE-ProRule" id="PRU00320"/>
    </source>
</evidence>
<evidence type="ECO:0000256" key="3">
    <source>
        <dbReference type="ARBA" id="ARBA00023125"/>
    </source>
</evidence>
<dbReference type="PANTHER" id="PTHR21545">
    <property type="entry name" value="TRANSCRIPTION FACTOR MLR1/2"/>
    <property type="match status" value="1"/>
</dbReference>
<feature type="compositionally biased region" description="Acidic residues" evidence="7">
    <location>
        <begin position="350"/>
        <end position="368"/>
    </location>
</feature>
<feature type="region of interest" description="Disordered" evidence="7">
    <location>
        <begin position="37"/>
        <end position="96"/>
    </location>
</feature>
<feature type="region of interest" description="Disordered" evidence="7">
    <location>
        <begin position="998"/>
        <end position="1018"/>
    </location>
</feature>
<dbReference type="AlphaFoldDB" id="A0AAV8VUL2"/>
<dbReference type="EMBL" id="JANEYG010000030">
    <property type="protein sequence ID" value="KAJ8917845.1"/>
    <property type="molecule type" value="Genomic_DNA"/>
</dbReference>
<proteinExistence type="predicted"/>
<organism evidence="9 10">
    <name type="scientific">Exocentrus adspersus</name>
    <dbReference type="NCBI Taxonomy" id="1586481"/>
    <lineage>
        <taxon>Eukaryota</taxon>
        <taxon>Metazoa</taxon>
        <taxon>Ecdysozoa</taxon>
        <taxon>Arthropoda</taxon>
        <taxon>Hexapoda</taxon>
        <taxon>Insecta</taxon>
        <taxon>Pterygota</taxon>
        <taxon>Neoptera</taxon>
        <taxon>Endopterygota</taxon>
        <taxon>Coleoptera</taxon>
        <taxon>Polyphaga</taxon>
        <taxon>Cucujiformia</taxon>
        <taxon>Chrysomeloidea</taxon>
        <taxon>Cerambycidae</taxon>
        <taxon>Lamiinae</taxon>
        <taxon>Acanthocinini</taxon>
        <taxon>Exocentrus</taxon>
    </lineage>
</organism>
<dbReference type="FunFam" id="1.10.10.60:FF:000019">
    <property type="entry name" value="Ligand-dependent corepressor isoform 1"/>
    <property type="match status" value="1"/>
</dbReference>
<evidence type="ECO:0000256" key="5">
    <source>
        <dbReference type="ARBA" id="ARBA00023242"/>
    </source>
</evidence>
<evidence type="ECO:0000256" key="7">
    <source>
        <dbReference type="SAM" id="MobiDB-lite"/>
    </source>
</evidence>
<dbReference type="SUPFAM" id="SSF46689">
    <property type="entry name" value="Homeodomain-like"/>
    <property type="match status" value="2"/>
</dbReference>
<keyword evidence="3 6" id="KW-0238">DNA-binding</keyword>
<comment type="subcellular location">
    <subcellularLocation>
        <location evidence="1 6">Nucleus</location>
    </subcellularLocation>
</comment>
<dbReference type="Proteomes" id="UP001159042">
    <property type="component" value="Unassembled WGS sequence"/>
</dbReference>
<dbReference type="GO" id="GO:0003677">
    <property type="term" value="F:DNA binding"/>
    <property type="evidence" value="ECO:0007669"/>
    <property type="project" value="UniProtKB-UniRule"/>
</dbReference>
<feature type="region of interest" description="Disordered" evidence="7">
    <location>
        <begin position="465"/>
        <end position="502"/>
    </location>
</feature>
<reference evidence="9 10" key="1">
    <citation type="journal article" date="2023" name="Insect Mol. Biol.">
        <title>Genome sequencing provides insights into the evolution of gene families encoding plant cell wall-degrading enzymes in longhorned beetles.</title>
        <authorList>
            <person name="Shin N.R."/>
            <person name="Okamura Y."/>
            <person name="Kirsch R."/>
            <person name="Pauchet Y."/>
        </authorList>
    </citation>
    <scope>NUCLEOTIDE SEQUENCE [LARGE SCALE GENOMIC DNA]</scope>
    <source>
        <strain evidence="9">EAD_L_NR</strain>
    </source>
</reference>
<name>A0AAV8VUL2_9CUCU</name>
<keyword evidence="4" id="KW-0804">Transcription</keyword>
<sequence length="1018" mass="112251">MGRRKWKLYQESMSRSYLQPLNNNIKRINPSDDVYYKEAKHQQSILSSDSDLDKGESNQAREPAAPAREINGEGGRDGQDRLVHQKENERTEAEDRLKDWTPQSKCYFCVDGKLDSEHTAHGVLSPRPSDSDTSDSHSDSEVPASLTPTSRGLLNNNHHHRSSVQHPVTPPSTMTTIENVSMAALAVAALSGGSSPGAPAPHLPFYNPSVLTQNWYLANVARQFQSVSDGKGGGGEQPLDLSKGSSNNSNAMGEQKLNLGNSVGMRLPTLDTKHIFKAKPRMSAVAGRRTYTEDELQAALRDIQSGKLGTRRAAVIYGIPRSTLRNKVYKLALERERESHLSSSTPLKLDEEEAMDDDKELSGAEEEKEVEKALQGPLLSMADLFRFGRDQTPEALKHLLLRGKDGQDMWAGIDHGDMGPYIQNLLLASQSLLTNQKPPEGGMLHQMIPEFVKRMLAEEHLLKAQQNNNGDSEKFTRPSPSNSVITKVEKLKSESDMETDESPSNVILKIPSFKPTSSNNGCDLFSRSSVQEPTGSMASPPVTSESGSPPVLPTKGLIIKDVKDVIAQSISQKFQQTLEPRRSIIDMDFKRGGFTPPLGNAIPMMKTQDLSRPYQHPPKPVQNTSTGAPTGGKGTRPKRGKYRNYDRDSLVEAVRAVQRGEMSVHRAGSYYGVPHSTLEYKVKERHLMRPRKRDPKPNPVDEKIASLKQNDLRMSQDKMKPVMKPPQKFPPTSPNGMKLPIFEAGMTPLAGYNPPPFPFWPHPGFPHISPLEYAARNPTSQFPTPNPEFFASQMMQKLQEESSRTLGSSTQTVPGGITPALAKNARQMAESLLEGTGSNGSFLDGIIRSSLETGVPSSDDKSPKEEKNVAPENMSNKALLDQLCRNSRLTPLSKPAMTEANSSGDESYRKGSSPLNFVTGVASLEETNEDNSSSRYDKDGSDVHTIELSNDSNTSSERKVNEEERKQPRIYLKQDLVNPDNLKPEMLVRFREALPDMDHNGVIESAPSSASDNDAPQD</sequence>
<feature type="compositionally biased region" description="Polar residues" evidence="7">
    <location>
        <begin position="526"/>
        <end position="547"/>
    </location>
</feature>
<feature type="compositionally biased region" description="Basic and acidic residues" evidence="7">
    <location>
        <begin position="935"/>
        <end position="945"/>
    </location>
</feature>
<feature type="compositionally biased region" description="Basic and acidic residues" evidence="7">
    <location>
        <begin position="858"/>
        <end position="869"/>
    </location>
</feature>
<dbReference type="InterPro" id="IPR009057">
    <property type="entry name" value="Homeodomain-like_sf"/>
</dbReference>
<dbReference type="GO" id="GO:0006357">
    <property type="term" value="P:regulation of transcription by RNA polymerase II"/>
    <property type="evidence" value="ECO:0007669"/>
    <property type="project" value="TreeGrafter"/>
</dbReference>
<evidence type="ECO:0000313" key="9">
    <source>
        <dbReference type="EMBL" id="KAJ8917845.1"/>
    </source>
</evidence>
<evidence type="ECO:0000256" key="2">
    <source>
        <dbReference type="ARBA" id="ARBA00023015"/>
    </source>
</evidence>
<feature type="region of interest" description="Disordered" evidence="7">
    <location>
        <begin position="612"/>
        <end position="642"/>
    </location>
</feature>
<feature type="compositionally biased region" description="Basic and acidic residues" evidence="7">
    <location>
        <begin position="70"/>
        <end position="96"/>
    </location>
</feature>
<dbReference type="InterPro" id="IPR007889">
    <property type="entry name" value="HTH_Psq"/>
</dbReference>
<protein>
    <recommendedName>
        <fullName evidence="8">HTH psq-type domain-containing protein</fullName>
    </recommendedName>
</protein>
<feature type="compositionally biased region" description="Polar residues" evidence="7">
    <location>
        <begin position="146"/>
        <end position="156"/>
    </location>
</feature>
<keyword evidence="10" id="KW-1185">Reference proteome</keyword>
<feature type="compositionally biased region" description="Basic and acidic residues" evidence="7">
    <location>
        <begin position="956"/>
        <end position="967"/>
    </location>
</feature>
<evidence type="ECO:0000256" key="4">
    <source>
        <dbReference type="ARBA" id="ARBA00023163"/>
    </source>
</evidence>
<feature type="compositionally biased region" description="Low complexity" evidence="7">
    <location>
        <begin position="1005"/>
        <end position="1018"/>
    </location>
</feature>
<feature type="region of interest" description="Disordered" evidence="7">
    <location>
        <begin position="526"/>
        <end position="552"/>
    </location>
</feature>
<dbReference type="PROSITE" id="PS50960">
    <property type="entry name" value="HTH_PSQ"/>
    <property type="match status" value="2"/>
</dbReference>
<feature type="region of interest" description="Disordered" evidence="7">
    <location>
        <begin position="120"/>
        <end position="174"/>
    </location>
</feature>
<comment type="caution">
    <text evidence="9">The sequence shown here is derived from an EMBL/GenBank/DDBJ whole genome shotgun (WGS) entry which is preliminary data.</text>
</comment>